<dbReference type="EMBL" id="JARKIB010000010">
    <property type="protein sequence ID" value="KAJ7775299.1"/>
    <property type="molecule type" value="Genomic_DNA"/>
</dbReference>
<evidence type="ECO:0000313" key="2">
    <source>
        <dbReference type="EMBL" id="KAJ7775299.1"/>
    </source>
</evidence>
<comment type="caution">
    <text evidence="2">The sequence shown here is derived from an EMBL/GenBank/DDBJ whole genome shotgun (WGS) entry which is preliminary data.</text>
</comment>
<name>A0AAD7NU52_9AGAR</name>
<feature type="region of interest" description="Disordered" evidence="1">
    <location>
        <begin position="67"/>
        <end position="100"/>
    </location>
</feature>
<evidence type="ECO:0000256" key="1">
    <source>
        <dbReference type="SAM" id="MobiDB-lite"/>
    </source>
</evidence>
<dbReference type="Proteomes" id="UP001215598">
    <property type="component" value="Unassembled WGS sequence"/>
</dbReference>
<protein>
    <submittedName>
        <fullName evidence="2">Uncharacterized protein</fullName>
    </submittedName>
</protein>
<proteinExistence type="predicted"/>
<reference evidence="2" key="1">
    <citation type="submission" date="2023-03" db="EMBL/GenBank/DDBJ databases">
        <title>Massive genome expansion in bonnet fungi (Mycena s.s.) driven by repeated elements and novel gene families across ecological guilds.</title>
        <authorList>
            <consortium name="Lawrence Berkeley National Laboratory"/>
            <person name="Harder C.B."/>
            <person name="Miyauchi S."/>
            <person name="Viragh M."/>
            <person name="Kuo A."/>
            <person name="Thoen E."/>
            <person name="Andreopoulos B."/>
            <person name="Lu D."/>
            <person name="Skrede I."/>
            <person name="Drula E."/>
            <person name="Henrissat B."/>
            <person name="Morin E."/>
            <person name="Kohler A."/>
            <person name="Barry K."/>
            <person name="LaButti K."/>
            <person name="Morin E."/>
            <person name="Salamov A."/>
            <person name="Lipzen A."/>
            <person name="Mereny Z."/>
            <person name="Hegedus B."/>
            <person name="Baldrian P."/>
            <person name="Stursova M."/>
            <person name="Weitz H."/>
            <person name="Taylor A."/>
            <person name="Grigoriev I.V."/>
            <person name="Nagy L.G."/>
            <person name="Martin F."/>
            <person name="Kauserud H."/>
        </authorList>
    </citation>
    <scope>NUCLEOTIDE SEQUENCE</scope>
    <source>
        <strain evidence="2">CBHHK182m</strain>
    </source>
</reference>
<accession>A0AAD7NU52</accession>
<evidence type="ECO:0000313" key="3">
    <source>
        <dbReference type="Proteomes" id="UP001215598"/>
    </source>
</evidence>
<sequence>MRRCWMRRRRRARGCYWKWAWLGSNADPTINDSVPGAGTLRLCRSPAASPTCALHYRTRVRPVPASSSARPYALSSPDFSELGPGGRGRRSARVEGRRTKTTSSNKHLLIDCPPVRQITIFLSRKVLVNNVFLLYHGQSESTIKVPPQFSAGYYHSHYDPTASILRFNTRSPRLIPASGVKITTRTTLIILADFCL</sequence>
<organism evidence="2 3">
    <name type="scientific">Mycena metata</name>
    <dbReference type="NCBI Taxonomy" id="1033252"/>
    <lineage>
        <taxon>Eukaryota</taxon>
        <taxon>Fungi</taxon>
        <taxon>Dikarya</taxon>
        <taxon>Basidiomycota</taxon>
        <taxon>Agaricomycotina</taxon>
        <taxon>Agaricomycetes</taxon>
        <taxon>Agaricomycetidae</taxon>
        <taxon>Agaricales</taxon>
        <taxon>Marasmiineae</taxon>
        <taxon>Mycenaceae</taxon>
        <taxon>Mycena</taxon>
    </lineage>
</organism>
<gene>
    <name evidence="2" type="ORF">B0H16DRAFT_41478</name>
</gene>
<keyword evidence="3" id="KW-1185">Reference proteome</keyword>
<dbReference type="AlphaFoldDB" id="A0AAD7NU52"/>